<dbReference type="AlphaFoldDB" id="A0A7T7CDC0"/>
<accession>A0A7T7CDC0</accession>
<dbReference type="EMBL" id="CP054705">
    <property type="protein sequence ID" value="QQK77823.1"/>
    <property type="molecule type" value="Genomic_DNA"/>
</dbReference>
<gene>
    <name evidence="2" type="ORF">HUG15_21075</name>
</gene>
<evidence type="ECO:0000256" key="1">
    <source>
        <dbReference type="SAM" id="MobiDB-lite"/>
    </source>
</evidence>
<sequence>MTDGSTNINIFLIGLYFIHLPIGHDWSCVVDEKLDETSSRETSVSTSDSERHSFDRSHGRPSN</sequence>
<keyword evidence="3" id="KW-1185">Reference proteome</keyword>
<proteinExistence type="predicted"/>
<evidence type="ECO:0000313" key="2">
    <source>
        <dbReference type="EMBL" id="QQK77823.1"/>
    </source>
</evidence>
<organism evidence="2 3">
    <name type="scientific">Salicibibacter cibarius</name>
    <dbReference type="NCBI Taxonomy" id="2743000"/>
    <lineage>
        <taxon>Bacteria</taxon>
        <taxon>Bacillati</taxon>
        <taxon>Bacillota</taxon>
        <taxon>Bacilli</taxon>
        <taxon>Bacillales</taxon>
        <taxon>Bacillaceae</taxon>
        <taxon>Salicibibacter</taxon>
    </lineage>
</organism>
<protein>
    <submittedName>
        <fullName evidence="2">Uncharacterized protein</fullName>
    </submittedName>
</protein>
<reference evidence="2 3" key="1">
    <citation type="submission" date="2020-06" db="EMBL/GenBank/DDBJ databases">
        <title>Genomic analysis of Salicibibacter sp. NKC5-3.</title>
        <authorList>
            <person name="Oh Y.J."/>
        </authorList>
    </citation>
    <scope>NUCLEOTIDE SEQUENCE [LARGE SCALE GENOMIC DNA]</scope>
    <source>
        <strain evidence="2 3">NKC5-3</strain>
    </source>
</reference>
<feature type="region of interest" description="Disordered" evidence="1">
    <location>
        <begin position="37"/>
        <end position="63"/>
    </location>
</feature>
<dbReference type="RefSeq" id="WP_200125530.1">
    <property type="nucleotide sequence ID" value="NZ_CP054705.1"/>
</dbReference>
<evidence type="ECO:0000313" key="3">
    <source>
        <dbReference type="Proteomes" id="UP000595823"/>
    </source>
</evidence>
<dbReference type="KEGG" id="scia:HUG15_21075"/>
<name>A0A7T7CDC0_9BACI</name>
<feature type="compositionally biased region" description="Basic and acidic residues" evidence="1">
    <location>
        <begin position="48"/>
        <end position="63"/>
    </location>
</feature>
<dbReference type="Proteomes" id="UP000595823">
    <property type="component" value="Chromosome"/>
</dbReference>